<dbReference type="PANTHER" id="PTHR43215">
    <property type="entry name" value="RADIAL SPOKE HEAD 1 HOMOLOG"/>
    <property type="match status" value="1"/>
</dbReference>
<evidence type="ECO:0000256" key="1">
    <source>
        <dbReference type="ARBA" id="ARBA00022737"/>
    </source>
</evidence>
<reference evidence="5 6" key="1">
    <citation type="journal article" date="2014" name="Int. J. Syst. Evol. Microbiol.">
        <title>Complete genome sequence of Corynebacterium casei LMG S-19264T (=DSM 44701T), isolated from a smear-ripened cheese.</title>
        <authorList>
            <consortium name="US DOE Joint Genome Institute (JGI-PGF)"/>
            <person name="Walter F."/>
            <person name="Albersmeier A."/>
            <person name="Kalinowski J."/>
            <person name="Ruckert C."/>
        </authorList>
    </citation>
    <scope>NUCLEOTIDE SEQUENCE [LARGE SCALE GENOMIC DNA]</scope>
    <source>
        <strain evidence="5 6">CGMCC 1.12925</strain>
    </source>
</reference>
<dbReference type="AlphaFoldDB" id="A0A916ZMW9"/>
<dbReference type="Proteomes" id="UP000599688">
    <property type="component" value="Unassembled WGS sequence"/>
</dbReference>
<feature type="region of interest" description="Disordered" evidence="3">
    <location>
        <begin position="272"/>
        <end position="296"/>
    </location>
</feature>
<keyword evidence="1" id="KW-0677">Repeat</keyword>
<keyword evidence="2" id="KW-0175">Coiled coil</keyword>
<evidence type="ECO:0000313" key="6">
    <source>
        <dbReference type="Proteomes" id="UP000599688"/>
    </source>
</evidence>
<feature type="coiled-coil region" evidence="2">
    <location>
        <begin position="118"/>
        <end position="177"/>
    </location>
</feature>
<keyword evidence="4" id="KW-1133">Transmembrane helix</keyword>
<dbReference type="SUPFAM" id="SSF82185">
    <property type="entry name" value="Histone H3 K4-specific methyltransferase SET7/9 N-terminal domain"/>
    <property type="match status" value="1"/>
</dbReference>
<keyword evidence="4" id="KW-0472">Membrane</keyword>
<organism evidence="5 6">
    <name type="scientific">Psychroflexus salis</name>
    <dbReference type="NCBI Taxonomy" id="1526574"/>
    <lineage>
        <taxon>Bacteria</taxon>
        <taxon>Pseudomonadati</taxon>
        <taxon>Bacteroidota</taxon>
        <taxon>Flavobacteriia</taxon>
        <taxon>Flavobacteriales</taxon>
        <taxon>Flavobacteriaceae</taxon>
        <taxon>Psychroflexus</taxon>
    </lineage>
</organism>
<evidence type="ECO:0008006" key="7">
    <source>
        <dbReference type="Google" id="ProtNLM"/>
    </source>
</evidence>
<dbReference type="InterPro" id="IPR003409">
    <property type="entry name" value="MORN"/>
</dbReference>
<protein>
    <recommendedName>
        <fullName evidence="7">MORN repeat-containing protein</fullName>
    </recommendedName>
</protein>
<dbReference type="GO" id="GO:0005829">
    <property type="term" value="C:cytosol"/>
    <property type="evidence" value="ECO:0007669"/>
    <property type="project" value="TreeGrafter"/>
</dbReference>
<evidence type="ECO:0000256" key="2">
    <source>
        <dbReference type="SAM" id="Coils"/>
    </source>
</evidence>
<comment type="caution">
    <text evidence="5">The sequence shown here is derived from an EMBL/GenBank/DDBJ whole genome shotgun (WGS) entry which is preliminary data.</text>
</comment>
<name>A0A916ZMW9_9FLAO</name>
<keyword evidence="6" id="KW-1185">Reference proteome</keyword>
<feature type="compositionally biased region" description="Basic and acidic residues" evidence="3">
    <location>
        <begin position="280"/>
        <end position="296"/>
    </location>
</feature>
<dbReference type="Pfam" id="PF02493">
    <property type="entry name" value="MORN"/>
    <property type="match status" value="4"/>
</dbReference>
<accession>A0A916ZMW9</accession>
<dbReference type="SMART" id="SM00698">
    <property type="entry name" value="MORN"/>
    <property type="match status" value="3"/>
</dbReference>
<dbReference type="PANTHER" id="PTHR43215:SF14">
    <property type="entry name" value="RADIAL SPOKE HEAD 1 HOMOLOG"/>
    <property type="match status" value="1"/>
</dbReference>
<proteinExistence type="predicted"/>
<dbReference type="Gene3D" id="2.20.110.10">
    <property type="entry name" value="Histone H3 K4-specific methyltransferase SET7/9 N-terminal domain"/>
    <property type="match status" value="2"/>
</dbReference>
<dbReference type="EMBL" id="BMGL01000002">
    <property type="protein sequence ID" value="GGE05248.1"/>
    <property type="molecule type" value="Genomic_DNA"/>
</dbReference>
<evidence type="ECO:0000256" key="3">
    <source>
        <dbReference type="SAM" id="MobiDB-lite"/>
    </source>
</evidence>
<feature type="transmembrane region" description="Helical" evidence="4">
    <location>
        <begin position="12"/>
        <end position="31"/>
    </location>
</feature>
<dbReference type="RefSeq" id="WP_188405058.1">
    <property type="nucleotide sequence ID" value="NZ_BMGL01000002.1"/>
</dbReference>
<evidence type="ECO:0000313" key="5">
    <source>
        <dbReference type="EMBL" id="GGE05248.1"/>
    </source>
</evidence>
<sequence length="296" mass="33474">MSTNSKKNIFKILFFIVLIAFIGLSLVYISSQDKNTNPSSQYNALQKELDNATSKNQTLIAVLEADNLLITRSNPKEALQKYQSVIETTEGNLRSLILSRIDYTTQVIESNTDDEISRINLRTQLANLQDEIDSLSSYTDSLSRNSIAEKTIVNKKIDSLKQKNTKLTKELNRKEAKQVISFTNENGNLIHYLGEVENGKANGGGIGIWNTGSIYKGEWKNNQRHGKGEFKWADGQVYNGEFKNDTRSGTGTYYWPSGEKYEGEFANNRMNGEGILFDPDGNKKYEGQWKNDKPKQ</sequence>
<gene>
    <name evidence="5" type="ORF">GCM10010831_03660</name>
</gene>
<keyword evidence="4" id="KW-0812">Transmembrane</keyword>
<evidence type="ECO:0000256" key="4">
    <source>
        <dbReference type="SAM" id="Phobius"/>
    </source>
</evidence>